<protein>
    <submittedName>
        <fullName evidence="1">Uncharacterized protein</fullName>
    </submittedName>
</protein>
<reference evidence="1 2" key="1">
    <citation type="submission" date="2020-11" db="EMBL/GenBank/DDBJ databases">
        <authorList>
            <person name="Wallbank WR R."/>
            <person name="Pardo Diaz C."/>
            <person name="Kozak K."/>
            <person name="Martin S."/>
            <person name="Jiggins C."/>
            <person name="Moest M."/>
            <person name="Warren A I."/>
            <person name="Generalovic N T."/>
            <person name="Byers J.R.P. K."/>
            <person name="Montejo-Kovacevich G."/>
            <person name="Yen C E."/>
        </authorList>
    </citation>
    <scope>NUCLEOTIDE SEQUENCE [LARGE SCALE GENOMIC DNA]</scope>
</reference>
<dbReference type="EMBL" id="LR899010">
    <property type="protein sequence ID" value="CAD7081418.1"/>
    <property type="molecule type" value="Genomic_DNA"/>
</dbReference>
<evidence type="ECO:0000313" key="1">
    <source>
        <dbReference type="EMBL" id="CAD7081418.1"/>
    </source>
</evidence>
<accession>A0A7R8UID3</accession>
<sequence>MKYTVSIMQQLFFALSKEIQKYFLRISVDVINQSEISVNLCYIFRTHKSSMFCFHSKLIPIPSFRILSY</sequence>
<dbReference type="AlphaFoldDB" id="A0A7R8UID3"/>
<gene>
    <name evidence="1" type="ORF">HERILL_LOCUS4524</name>
</gene>
<keyword evidence="2" id="KW-1185">Reference proteome</keyword>
<dbReference type="InParanoid" id="A0A7R8UID3"/>
<name>A0A7R8UID3_HERIL</name>
<evidence type="ECO:0000313" key="2">
    <source>
        <dbReference type="Proteomes" id="UP000594454"/>
    </source>
</evidence>
<organism evidence="1 2">
    <name type="scientific">Hermetia illucens</name>
    <name type="common">Black soldier fly</name>
    <dbReference type="NCBI Taxonomy" id="343691"/>
    <lineage>
        <taxon>Eukaryota</taxon>
        <taxon>Metazoa</taxon>
        <taxon>Ecdysozoa</taxon>
        <taxon>Arthropoda</taxon>
        <taxon>Hexapoda</taxon>
        <taxon>Insecta</taxon>
        <taxon>Pterygota</taxon>
        <taxon>Neoptera</taxon>
        <taxon>Endopterygota</taxon>
        <taxon>Diptera</taxon>
        <taxon>Brachycera</taxon>
        <taxon>Stratiomyomorpha</taxon>
        <taxon>Stratiomyidae</taxon>
        <taxon>Hermetiinae</taxon>
        <taxon>Hermetia</taxon>
    </lineage>
</organism>
<proteinExistence type="predicted"/>
<dbReference type="Proteomes" id="UP000594454">
    <property type="component" value="Chromosome 2"/>
</dbReference>